<reference evidence="2" key="1">
    <citation type="journal article" date="2019" name="Int. J. Syst. Evol. Microbiol.">
        <title>The Global Catalogue of Microorganisms (GCM) 10K type strain sequencing project: providing services to taxonomists for standard genome sequencing and annotation.</title>
        <authorList>
            <consortium name="The Broad Institute Genomics Platform"/>
            <consortium name="The Broad Institute Genome Sequencing Center for Infectious Disease"/>
            <person name="Wu L."/>
            <person name="Ma J."/>
        </authorList>
    </citation>
    <scope>NUCLEOTIDE SEQUENCE [LARGE SCALE GENOMIC DNA]</scope>
    <source>
        <strain evidence="2">JCM 16673</strain>
    </source>
</reference>
<dbReference type="InterPro" id="IPR015424">
    <property type="entry name" value="PyrdxlP-dep_Trfase"/>
</dbReference>
<dbReference type="InterPro" id="IPR015421">
    <property type="entry name" value="PyrdxlP-dep_Trfase_major"/>
</dbReference>
<proteinExistence type="predicted"/>
<sequence>MAGAHWPSLQSLLLAGGDDRLMLDPETGRSRYGSRPFPDPELVALGSSTASIISGAGHAAAQALHAECARQLQQHSPAFVYATQAERLRRDLLALCGTPDASVVLAASGTDLHLLAGQWLRPDCIIMIAPAETGSGLPAALQGKHPASCAAHSTLVPAGVPLDEWRPALITLSARAADGSLRDPVLVDAECIAHVSEVVAAGRSVLLVLTDLSKTGLLVPGVDTVLALQQRWPQQVTVLVDACQFRLAAATVRAYLAQGFLVAITGSKFVGGPTFCGALLVPSELALRYRDVDFAESVGAYSCAADWPSSWRCGQSLPVATNFGLLLRWQAAMVELTRFHALPDEQVTAILREFGAAIRRRVAASSYLEALPVTPVARGVLTAPVWDREQTVFPLLLKCLDGRYLTAAQTRTIHQQLMAGDSGQRRFQLGQAVACGARDGLPVMALRVCVSAPMVVAAAAGMDLTADALAALDALESRVKSISIM</sequence>
<dbReference type="EMBL" id="BAAAZE010000001">
    <property type="protein sequence ID" value="GAA4011812.1"/>
    <property type="molecule type" value="Genomic_DNA"/>
</dbReference>
<keyword evidence="2" id="KW-1185">Reference proteome</keyword>
<comment type="caution">
    <text evidence="1">The sequence shown here is derived from an EMBL/GenBank/DDBJ whole genome shotgun (WGS) entry which is preliminary data.</text>
</comment>
<name>A0ABP7SI12_9BURK</name>
<organism evidence="1 2">
    <name type="scientific">Actimicrobium antarcticum</name>
    <dbReference type="NCBI Taxonomy" id="1051899"/>
    <lineage>
        <taxon>Bacteria</taxon>
        <taxon>Pseudomonadati</taxon>
        <taxon>Pseudomonadota</taxon>
        <taxon>Betaproteobacteria</taxon>
        <taxon>Burkholderiales</taxon>
        <taxon>Oxalobacteraceae</taxon>
        <taxon>Actimicrobium</taxon>
    </lineage>
</organism>
<dbReference type="RefSeq" id="WP_344761265.1">
    <property type="nucleotide sequence ID" value="NZ_BAAAZE010000001.1"/>
</dbReference>
<dbReference type="SUPFAM" id="SSF53383">
    <property type="entry name" value="PLP-dependent transferases"/>
    <property type="match status" value="1"/>
</dbReference>
<evidence type="ECO:0008006" key="3">
    <source>
        <dbReference type="Google" id="ProtNLM"/>
    </source>
</evidence>
<accession>A0ABP7SI12</accession>
<evidence type="ECO:0000313" key="2">
    <source>
        <dbReference type="Proteomes" id="UP001501353"/>
    </source>
</evidence>
<dbReference type="Gene3D" id="3.40.640.10">
    <property type="entry name" value="Type I PLP-dependent aspartate aminotransferase-like (Major domain)"/>
    <property type="match status" value="1"/>
</dbReference>
<evidence type="ECO:0000313" key="1">
    <source>
        <dbReference type="EMBL" id="GAA4011812.1"/>
    </source>
</evidence>
<gene>
    <name evidence="1" type="ORF">GCM10022212_01390</name>
</gene>
<dbReference type="Proteomes" id="UP001501353">
    <property type="component" value="Unassembled WGS sequence"/>
</dbReference>
<protein>
    <recommendedName>
        <fullName evidence="3">Aminotransferase class V domain-containing protein</fullName>
    </recommendedName>
</protein>